<dbReference type="Proteomes" id="UP000199423">
    <property type="component" value="Unassembled WGS sequence"/>
</dbReference>
<keyword evidence="3" id="KW-1185">Reference proteome</keyword>
<dbReference type="EMBL" id="FPCH01000001">
    <property type="protein sequence ID" value="SFV28181.1"/>
    <property type="molecule type" value="Genomic_DNA"/>
</dbReference>
<sequence length="135" mass="14306">MKTTFAIAAFATILAQSAQAGELYIVSRCAPIQILTGWKTDPFGSSSPVFVNGKLVGHLKICDALRTNVVAGNHNVRVKLAGKSDYGVSSDAGISVAAANHPVYVVMSNNDFTHAEVVSSEEGRQFLANVRQANK</sequence>
<proteinExistence type="predicted"/>
<dbReference type="AlphaFoldDB" id="A0A1I7N0K1"/>
<feature type="signal peptide" evidence="1">
    <location>
        <begin position="1"/>
        <end position="20"/>
    </location>
</feature>
<protein>
    <recommendedName>
        <fullName evidence="4">PEGA domain-containing protein</fullName>
    </recommendedName>
</protein>
<evidence type="ECO:0000256" key="1">
    <source>
        <dbReference type="SAM" id="SignalP"/>
    </source>
</evidence>
<accession>A0A1I7N0K1</accession>
<dbReference type="STRING" id="51670.SAMN04488557_0943"/>
<gene>
    <name evidence="2" type="ORF">SAMN04488557_0943</name>
</gene>
<keyword evidence="1" id="KW-0732">Signal</keyword>
<organism evidence="2 3">
    <name type="scientific">Hyphomicrobium facile</name>
    <dbReference type="NCBI Taxonomy" id="51670"/>
    <lineage>
        <taxon>Bacteria</taxon>
        <taxon>Pseudomonadati</taxon>
        <taxon>Pseudomonadota</taxon>
        <taxon>Alphaproteobacteria</taxon>
        <taxon>Hyphomicrobiales</taxon>
        <taxon>Hyphomicrobiaceae</taxon>
        <taxon>Hyphomicrobium</taxon>
    </lineage>
</organism>
<reference evidence="3" key="1">
    <citation type="submission" date="2016-10" db="EMBL/GenBank/DDBJ databases">
        <authorList>
            <person name="Varghese N."/>
            <person name="Submissions S."/>
        </authorList>
    </citation>
    <scope>NUCLEOTIDE SEQUENCE [LARGE SCALE GENOMIC DNA]</scope>
    <source>
        <strain evidence="3">DSM 1565</strain>
    </source>
</reference>
<feature type="chain" id="PRO_5011757361" description="PEGA domain-containing protein" evidence="1">
    <location>
        <begin position="21"/>
        <end position="135"/>
    </location>
</feature>
<evidence type="ECO:0000313" key="3">
    <source>
        <dbReference type="Proteomes" id="UP000199423"/>
    </source>
</evidence>
<dbReference type="RefSeq" id="WP_092864808.1">
    <property type="nucleotide sequence ID" value="NZ_FPCH01000001.1"/>
</dbReference>
<evidence type="ECO:0000313" key="2">
    <source>
        <dbReference type="EMBL" id="SFV28181.1"/>
    </source>
</evidence>
<evidence type="ECO:0008006" key="4">
    <source>
        <dbReference type="Google" id="ProtNLM"/>
    </source>
</evidence>
<name>A0A1I7N0K1_9HYPH</name>